<dbReference type="GO" id="GO:0090307">
    <property type="term" value="P:mitotic spindle assembly"/>
    <property type="evidence" value="ECO:0007669"/>
    <property type="project" value="TreeGrafter"/>
</dbReference>
<reference evidence="3 4" key="1">
    <citation type="journal article" date="2018" name="BMC Genomics">
        <title>The genome of Naegleria lovaniensis, the basis for a comparative approach to unravel pathogenicity factors of the human pathogenic amoeba N. fowleri.</title>
        <authorList>
            <person name="Liechti N."/>
            <person name="Schurch N."/>
            <person name="Bruggmann R."/>
            <person name="Wittwer M."/>
        </authorList>
    </citation>
    <scope>NUCLEOTIDE SEQUENCE [LARGE SCALE GENOMIC DNA]</scope>
    <source>
        <strain evidence="3 4">ATCC 30569</strain>
    </source>
</reference>
<dbReference type="RefSeq" id="XP_044555591.1">
    <property type="nucleotide sequence ID" value="XM_044697176.1"/>
</dbReference>
<dbReference type="GO" id="GO:0005880">
    <property type="term" value="C:nuclear microtubule"/>
    <property type="evidence" value="ECO:0007669"/>
    <property type="project" value="TreeGrafter"/>
</dbReference>
<dbReference type="PANTHER" id="PTHR14326:SF44">
    <property type="entry name" value="TARGETING PROTEIN FOR XKLP2"/>
    <property type="match status" value="1"/>
</dbReference>
<feature type="compositionally biased region" description="Polar residues" evidence="1">
    <location>
        <begin position="678"/>
        <end position="692"/>
    </location>
</feature>
<keyword evidence="4" id="KW-1185">Reference proteome</keyword>
<accession>A0AA88KS06</accession>
<dbReference type="GO" id="GO:0005819">
    <property type="term" value="C:spindle"/>
    <property type="evidence" value="ECO:0007669"/>
    <property type="project" value="InterPro"/>
</dbReference>
<dbReference type="PANTHER" id="PTHR14326">
    <property type="entry name" value="TARGETING PROTEIN FOR XKLP2"/>
    <property type="match status" value="1"/>
</dbReference>
<gene>
    <name evidence="3" type="ORF">C9374_007228</name>
</gene>
<feature type="compositionally biased region" description="Polar residues" evidence="1">
    <location>
        <begin position="402"/>
        <end position="411"/>
    </location>
</feature>
<dbReference type="GO" id="GO:0008017">
    <property type="term" value="F:microtubule binding"/>
    <property type="evidence" value="ECO:0007669"/>
    <property type="project" value="TreeGrafter"/>
</dbReference>
<dbReference type="EMBL" id="PYSW02000002">
    <property type="protein sequence ID" value="KAG2393697.1"/>
    <property type="molecule type" value="Genomic_DNA"/>
</dbReference>
<dbReference type="Proteomes" id="UP000816034">
    <property type="component" value="Unassembled WGS sequence"/>
</dbReference>
<dbReference type="AlphaFoldDB" id="A0AA88KS06"/>
<evidence type="ECO:0000313" key="4">
    <source>
        <dbReference type="Proteomes" id="UP000816034"/>
    </source>
</evidence>
<feature type="domain" description="TPX2 central" evidence="2">
    <location>
        <begin position="310"/>
        <end position="423"/>
    </location>
</feature>
<dbReference type="GO" id="GO:0030295">
    <property type="term" value="F:protein kinase activator activity"/>
    <property type="evidence" value="ECO:0007669"/>
    <property type="project" value="TreeGrafter"/>
</dbReference>
<organism evidence="3 4">
    <name type="scientific">Naegleria lovaniensis</name>
    <name type="common">Amoeba</name>
    <dbReference type="NCBI Taxonomy" id="51637"/>
    <lineage>
        <taxon>Eukaryota</taxon>
        <taxon>Discoba</taxon>
        <taxon>Heterolobosea</taxon>
        <taxon>Tetramitia</taxon>
        <taxon>Eutetramitia</taxon>
        <taxon>Vahlkampfiidae</taxon>
        <taxon>Naegleria</taxon>
    </lineage>
</organism>
<evidence type="ECO:0000256" key="1">
    <source>
        <dbReference type="SAM" id="MobiDB-lite"/>
    </source>
</evidence>
<dbReference type="InterPro" id="IPR027330">
    <property type="entry name" value="TPX2_central_dom"/>
</dbReference>
<dbReference type="GeneID" id="68099682"/>
<comment type="caution">
    <text evidence="3">The sequence shown here is derived from an EMBL/GenBank/DDBJ whole genome shotgun (WGS) entry which is preliminary data.</text>
</comment>
<feature type="compositionally biased region" description="Polar residues" evidence="1">
    <location>
        <begin position="424"/>
        <end position="440"/>
    </location>
</feature>
<protein>
    <recommendedName>
        <fullName evidence="2">TPX2 central domain-containing protein</fullName>
    </recommendedName>
</protein>
<feature type="region of interest" description="Disordered" evidence="1">
    <location>
        <begin position="291"/>
        <end position="310"/>
    </location>
</feature>
<dbReference type="GO" id="GO:0060236">
    <property type="term" value="P:regulation of mitotic spindle organization"/>
    <property type="evidence" value="ECO:0007669"/>
    <property type="project" value="InterPro"/>
</dbReference>
<sequence length="703" mass="79635">MSNISSTNLLTTNNEEQTSLIEEEWEFKAPKYFDFDKILFSSSEDSHNKSHTDQWFFTEDAQHLEFLDPKYIDLNNQPQQQQQILFPNGAGSMMNHTDITLSNISTISKFSVHHHDDDGASLYSSGSNNIQSIQPQGTLSSSLFSNNYHSVPALASQQAHKKPTSRRPAPKLTIPQTLKFMTDQRMKQKGQMIMNPNTSKASSTTMIKTTLKVENKDLNLTKFKTITRPKLMSPKPFKFATESRAGLKNHNNNNNTSILPPGHSPFNKSMLQKINEMRTKMPSRWKCNTSVMKSSSLATPGTPLSRSKPLKITKPCSFKLRTKFRSRMRAQPAQTTLDNVVRVEFKARPLNRKIFESSGQMGLGRVVKREVTHPEQFNLRTDERIKKRKLDQSKIALDDESCSNSTMTASDCSRRPIKTRKLQDNTLNSTQSILLQTSRSVKPPTIPESPNLRTKQRAALHNRTAPQPATPNSPHITFRARPLPATTFQNSCAFVPTLNEHVTTVPEPFHLKTEERGFMYRKQFESRMIEEEEKENESRQFKARPILKSVMNGSLCDASNSSISSSVRSNITKPITIPVSPKLLTKNRARSEGDSILKSVIIGPSLPNTSTFRARPMPHFYHSNPSTSIQHKTSRNMDVTHVEPFHLRTEERGQAYQFKFKSRMEELSKMSSKEDASGLTSSFTTTRKQVSSTHTTTATTLRL</sequence>
<feature type="compositionally biased region" description="Low complexity" evidence="1">
    <location>
        <begin position="693"/>
        <end position="703"/>
    </location>
</feature>
<proteinExistence type="predicted"/>
<feature type="compositionally biased region" description="Polar residues" evidence="1">
    <location>
        <begin position="291"/>
        <end position="305"/>
    </location>
</feature>
<name>A0AA88KS06_NAELO</name>
<dbReference type="Pfam" id="PF12214">
    <property type="entry name" value="TPX2_importin"/>
    <property type="match status" value="1"/>
</dbReference>
<feature type="region of interest" description="Disordered" evidence="1">
    <location>
        <begin position="402"/>
        <end position="452"/>
    </location>
</feature>
<evidence type="ECO:0000313" key="3">
    <source>
        <dbReference type="EMBL" id="KAG2393697.1"/>
    </source>
</evidence>
<dbReference type="InterPro" id="IPR009675">
    <property type="entry name" value="TPX2_fam"/>
</dbReference>
<evidence type="ECO:0000259" key="2">
    <source>
        <dbReference type="Pfam" id="PF12214"/>
    </source>
</evidence>
<feature type="region of interest" description="Disordered" evidence="1">
    <location>
        <begin position="669"/>
        <end position="703"/>
    </location>
</feature>